<dbReference type="InterPro" id="IPR036188">
    <property type="entry name" value="FAD/NAD-bd_sf"/>
</dbReference>
<proteinExistence type="inferred from homology"/>
<dbReference type="AlphaFoldDB" id="A0A409X0D8"/>
<evidence type="ECO:0000313" key="6">
    <source>
        <dbReference type="Proteomes" id="UP000283269"/>
    </source>
</evidence>
<comment type="cofactor">
    <cofactor evidence="1">
        <name>FAD</name>
        <dbReference type="ChEBI" id="CHEBI:57692"/>
    </cofactor>
</comment>
<evidence type="ECO:0000259" key="4">
    <source>
        <dbReference type="Pfam" id="PF05199"/>
    </source>
</evidence>
<comment type="similarity">
    <text evidence="2">Belongs to the GMC oxidoreductase family.</text>
</comment>
<feature type="domain" description="Glucose-methanol-choline oxidoreductase C-terminal" evidence="4">
    <location>
        <begin position="112"/>
        <end position="247"/>
    </location>
</feature>
<dbReference type="PANTHER" id="PTHR11552">
    <property type="entry name" value="GLUCOSE-METHANOL-CHOLINE GMC OXIDOREDUCTASE"/>
    <property type="match status" value="1"/>
</dbReference>
<comment type="caution">
    <text evidence="5">The sequence shown here is derived from an EMBL/GenBank/DDBJ whole genome shotgun (WGS) entry which is preliminary data.</text>
</comment>
<dbReference type="PANTHER" id="PTHR11552:SF115">
    <property type="entry name" value="DEHYDROGENASE XPTC-RELATED"/>
    <property type="match status" value="1"/>
</dbReference>
<dbReference type="InParanoid" id="A0A409X0D8"/>
<accession>A0A409X0D8</accession>
<gene>
    <name evidence="5" type="ORF">CVT25_002035</name>
</gene>
<name>A0A409X0D8_PSICY</name>
<dbReference type="GO" id="GO:0050660">
    <property type="term" value="F:flavin adenine dinucleotide binding"/>
    <property type="evidence" value="ECO:0007669"/>
    <property type="project" value="InterPro"/>
</dbReference>
<dbReference type="EMBL" id="NHYD01002923">
    <property type="protein sequence ID" value="PPQ84169.1"/>
    <property type="molecule type" value="Genomic_DNA"/>
</dbReference>
<protein>
    <recommendedName>
        <fullName evidence="4">Glucose-methanol-choline oxidoreductase C-terminal domain-containing protein</fullName>
    </recommendedName>
</protein>
<dbReference type="SUPFAM" id="SSF51905">
    <property type="entry name" value="FAD/NAD(P)-binding domain"/>
    <property type="match status" value="1"/>
</dbReference>
<dbReference type="InterPro" id="IPR007867">
    <property type="entry name" value="GMC_OxRtase_C"/>
</dbReference>
<evidence type="ECO:0000256" key="1">
    <source>
        <dbReference type="ARBA" id="ARBA00001974"/>
    </source>
</evidence>
<dbReference type="STRING" id="93625.A0A409X0D8"/>
<sequence>MGGTTMDPKESILSFLHIARLMHSLGPPSVGVGNALATVPFPILSPSYQITIDKANAQNATTYLPKTYGADNIKGFVAQSAVILKSFSRNDNGVVEIPFSGGGSTSLVLEKPLSRGTALLNTADHYTEPIIDYNCNINPVDSDIFVAMVKFARKWYQAPSQIRLTPVEQSPGTSISTDSQIASWAVNGMTSSTAHACGTTAMAPRDQAGIVSSNLTVYGVTGLSVGDISIIPIIPATHPCATVYAIAKKAADLIKSRYDSSIPPAGSIPISTTTISTTASTTTPVPTTSASPTCTVAKYGQCDANVSSEARYILLFKGTSKVLEYSLDTAADLV</sequence>
<dbReference type="InterPro" id="IPR012132">
    <property type="entry name" value="GMC_OxRdtase"/>
</dbReference>
<dbReference type="GO" id="GO:0044550">
    <property type="term" value="P:secondary metabolite biosynthetic process"/>
    <property type="evidence" value="ECO:0007669"/>
    <property type="project" value="TreeGrafter"/>
</dbReference>
<organism evidence="5 6">
    <name type="scientific">Psilocybe cyanescens</name>
    <dbReference type="NCBI Taxonomy" id="93625"/>
    <lineage>
        <taxon>Eukaryota</taxon>
        <taxon>Fungi</taxon>
        <taxon>Dikarya</taxon>
        <taxon>Basidiomycota</taxon>
        <taxon>Agaricomycotina</taxon>
        <taxon>Agaricomycetes</taxon>
        <taxon>Agaricomycetidae</taxon>
        <taxon>Agaricales</taxon>
        <taxon>Agaricineae</taxon>
        <taxon>Strophariaceae</taxon>
        <taxon>Psilocybe</taxon>
    </lineage>
</organism>
<dbReference type="GO" id="GO:0016614">
    <property type="term" value="F:oxidoreductase activity, acting on CH-OH group of donors"/>
    <property type="evidence" value="ECO:0007669"/>
    <property type="project" value="InterPro"/>
</dbReference>
<comment type="subunit">
    <text evidence="3">Monomer.</text>
</comment>
<dbReference type="Gene3D" id="3.30.560.10">
    <property type="entry name" value="Glucose Oxidase, domain 3"/>
    <property type="match status" value="1"/>
</dbReference>
<evidence type="ECO:0000313" key="5">
    <source>
        <dbReference type="EMBL" id="PPQ84169.1"/>
    </source>
</evidence>
<dbReference type="Gene3D" id="3.50.50.60">
    <property type="entry name" value="FAD/NAD(P)-binding domain"/>
    <property type="match status" value="1"/>
</dbReference>
<evidence type="ECO:0000256" key="3">
    <source>
        <dbReference type="ARBA" id="ARBA00011245"/>
    </source>
</evidence>
<evidence type="ECO:0000256" key="2">
    <source>
        <dbReference type="ARBA" id="ARBA00010790"/>
    </source>
</evidence>
<dbReference type="Proteomes" id="UP000283269">
    <property type="component" value="Unassembled WGS sequence"/>
</dbReference>
<reference evidence="5 6" key="1">
    <citation type="journal article" date="2018" name="Evol. Lett.">
        <title>Horizontal gene cluster transfer increased hallucinogenic mushroom diversity.</title>
        <authorList>
            <person name="Reynolds H.T."/>
            <person name="Vijayakumar V."/>
            <person name="Gluck-Thaler E."/>
            <person name="Korotkin H.B."/>
            <person name="Matheny P.B."/>
            <person name="Slot J.C."/>
        </authorList>
    </citation>
    <scope>NUCLEOTIDE SEQUENCE [LARGE SCALE GENOMIC DNA]</scope>
    <source>
        <strain evidence="5 6">2631</strain>
    </source>
</reference>
<dbReference type="SUPFAM" id="SSF54373">
    <property type="entry name" value="FAD-linked reductases, C-terminal domain"/>
    <property type="match status" value="1"/>
</dbReference>
<keyword evidence="6" id="KW-1185">Reference proteome</keyword>
<dbReference type="OrthoDB" id="269227at2759"/>
<dbReference type="Pfam" id="PF05199">
    <property type="entry name" value="GMC_oxred_C"/>
    <property type="match status" value="1"/>
</dbReference>